<proteinExistence type="predicted"/>
<feature type="transmembrane region" description="Helical" evidence="1">
    <location>
        <begin position="93"/>
        <end position="113"/>
    </location>
</feature>
<feature type="transmembrane region" description="Helical" evidence="1">
    <location>
        <begin position="58"/>
        <end position="81"/>
    </location>
</feature>
<dbReference type="PANTHER" id="PTHR23252:SF24">
    <property type="entry name" value="TRANSMEMBRANE PROTEIN 145"/>
    <property type="match status" value="1"/>
</dbReference>
<dbReference type="PANTHER" id="PTHR23252">
    <property type="entry name" value="INTIMAL THICKNESS RECEPTOR-RELATED"/>
    <property type="match status" value="1"/>
</dbReference>
<keyword evidence="4" id="KW-1185">Reference proteome</keyword>
<organism evidence="3 4">
    <name type="scientific">Diabrotica balteata</name>
    <name type="common">Banded cucumber beetle</name>
    <dbReference type="NCBI Taxonomy" id="107213"/>
    <lineage>
        <taxon>Eukaryota</taxon>
        <taxon>Metazoa</taxon>
        <taxon>Ecdysozoa</taxon>
        <taxon>Arthropoda</taxon>
        <taxon>Hexapoda</taxon>
        <taxon>Insecta</taxon>
        <taxon>Pterygota</taxon>
        <taxon>Neoptera</taxon>
        <taxon>Endopterygota</taxon>
        <taxon>Coleoptera</taxon>
        <taxon>Polyphaga</taxon>
        <taxon>Cucujiformia</taxon>
        <taxon>Chrysomeloidea</taxon>
        <taxon>Chrysomelidae</taxon>
        <taxon>Galerucinae</taxon>
        <taxon>Diabroticina</taxon>
        <taxon>Diabroticites</taxon>
        <taxon>Diabrotica</taxon>
    </lineage>
</organism>
<sequence length="214" mass="24572">MTNGPPGDYWHEHFSADEFYILPVIMAFTVAYSFLFLGIVICTIELKSRQLLHTTYKIFVFSVLIQLFGIVVVSSCYLKLAVSGFLSTKMKRFGLMLMGTSETSFVLLLLLLAKGYTVTRGTLPLTASVKLTIFMCLYSVTYVSIFIYEAKVFDPGEVLYLYESPAGYALISLRIIAWCMFVYFTIFTLKHYPEKVSNFKQGLIYHQRFRYSEI</sequence>
<evidence type="ECO:0000313" key="4">
    <source>
        <dbReference type="Proteomes" id="UP001153709"/>
    </source>
</evidence>
<protein>
    <recommendedName>
        <fullName evidence="2">GPR180/TMEM145 transmembrane domain-containing protein</fullName>
    </recommendedName>
</protein>
<feature type="transmembrane region" description="Helical" evidence="1">
    <location>
        <begin position="20"/>
        <end position="46"/>
    </location>
</feature>
<name>A0A9N9SYG0_DIABA</name>
<keyword evidence="1" id="KW-1133">Transmembrane helix</keyword>
<evidence type="ECO:0000259" key="2">
    <source>
        <dbReference type="Pfam" id="PF10192"/>
    </source>
</evidence>
<dbReference type="Pfam" id="PF10192">
    <property type="entry name" value="GPR180-TMEM145_TM"/>
    <property type="match status" value="1"/>
</dbReference>
<dbReference type="Proteomes" id="UP001153709">
    <property type="component" value="Chromosome 5"/>
</dbReference>
<feature type="transmembrane region" description="Helical" evidence="1">
    <location>
        <begin position="125"/>
        <end position="148"/>
    </location>
</feature>
<feature type="domain" description="GPR180/TMEM145 transmembrane" evidence="2">
    <location>
        <begin position="34"/>
        <end position="198"/>
    </location>
</feature>
<dbReference type="GO" id="GO:0019236">
    <property type="term" value="P:response to pheromone"/>
    <property type="evidence" value="ECO:0007669"/>
    <property type="project" value="InterPro"/>
</dbReference>
<keyword evidence="1" id="KW-0472">Membrane</keyword>
<dbReference type="GO" id="GO:0007186">
    <property type="term" value="P:G protein-coupled receptor signaling pathway"/>
    <property type="evidence" value="ECO:0007669"/>
    <property type="project" value="InterPro"/>
</dbReference>
<keyword evidence="1" id="KW-0812">Transmembrane</keyword>
<reference evidence="3" key="1">
    <citation type="submission" date="2022-01" db="EMBL/GenBank/DDBJ databases">
        <authorList>
            <person name="King R."/>
        </authorList>
    </citation>
    <scope>NUCLEOTIDE SEQUENCE</scope>
</reference>
<evidence type="ECO:0000256" key="1">
    <source>
        <dbReference type="SAM" id="Phobius"/>
    </source>
</evidence>
<feature type="transmembrane region" description="Helical" evidence="1">
    <location>
        <begin position="168"/>
        <end position="189"/>
    </location>
</feature>
<gene>
    <name evidence="3" type="ORF">DIABBA_LOCUS7917</name>
</gene>
<dbReference type="AlphaFoldDB" id="A0A9N9SYG0"/>
<evidence type="ECO:0000313" key="3">
    <source>
        <dbReference type="EMBL" id="CAG9834627.1"/>
    </source>
</evidence>
<dbReference type="OrthoDB" id="205745at2759"/>
<dbReference type="EMBL" id="OU898280">
    <property type="protein sequence ID" value="CAG9834627.1"/>
    <property type="molecule type" value="Genomic_DNA"/>
</dbReference>
<dbReference type="InterPro" id="IPR047831">
    <property type="entry name" value="GPR180/TMEM145"/>
</dbReference>
<accession>A0A9N9SYG0</accession>
<dbReference type="InterPro" id="IPR019336">
    <property type="entry name" value="GPR180/TMEM145_TM"/>
</dbReference>